<dbReference type="InterPro" id="IPR016566">
    <property type="entry name" value="UCP010219"/>
</dbReference>
<dbReference type="KEGG" id="aqg:HRU87_03345"/>
<feature type="transmembrane region" description="Helical" evidence="1">
    <location>
        <begin position="194"/>
        <end position="212"/>
    </location>
</feature>
<protein>
    <submittedName>
        <fullName evidence="2">DUF3159 domain-containing protein</fullName>
    </submittedName>
</protein>
<gene>
    <name evidence="2" type="ORF">HRU87_03345</name>
</gene>
<keyword evidence="1" id="KW-1133">Transmembrane helix</keyword>
<feature type="transmembrane region" description="Helical" evidence="1">
    <location>
        <begin position="121"/>
        <end position="140"/>
    </location>
</feature>
<proteinExistence type="predicted"/>
<organism evidence="2 3">
    <name type="scientific">Aquiluna borgnonia</name>
    <dbReference type="NCBI Taxonomy" id="2499157"/>
    <lineage>
        <taxon>Bacteria</taxon>
        <taxon>Bacillati</taxon>
        <taxon>Actinomycetota</taxon>
        <taxon>Actinomycetes</taxon>
        <taxon>Micrococcales</taxon>
        <taxon>Microbacteriaceae</taxon>
        <taxon>Luna cluster</taxon>
        <taxon>Luna-1 subcluster</taxon>
        <taxon>Aquiluna</taxon>
    </lineage>
</organism>
<dbReference type="Proteomes" id="UP000501003">
    <property type="component" value="Chromosome"/>
</dbReference>
<dbReference type="RefSeq" id="WP_173493530.1">
    <property type="nucleotide sequence ID" value="NZ_CP054056.1"/>
</dbReference>
<keyword evidence="1" id="KW-0472">Membrane</keyword>
<keyword evidence="1" id="KW-0812">Transmembrane</keyword>
<evidence type="ECO:0000313" key="2">
    <source>
        <dbReference type="EMBL" id="QKJ25233.1"/>
    </source>
</evidence>
<keyword evidence="3" id="KW-1185">Reference proteome</keyword>
<feature type="transmembrane region" description="Helical" evidence="1">
    <location>
        <begin position="82"/>
        <end position="101"/>
    </location>
</feature>
<evidence type="ECO:0000313" key="3">
    <source>
        <dbReference type="Proteomes" id="UP000501003"/>
    </source>
</evidence>
<accession>A0A7D4TRE8</accession>
<evidence type="ECO:0000256" key="1">
    <source>
        <dbReference type="SAM" id="Phobius"/>
    </source>
</evidence>
<dbReference type="EMBL" id="CP054056">
    <property type="protein sequence ID" value="QKJ25233.1"/>
    <property type="molecule type" value="Genomic_DNA"/>
</dbReference>
<dbReference type="AlphaFoldDB" id="A0A7D4TRE8"/>
<feature type="transmembrane region" description="Helical" evidence="1">
    <location>
        <begin position="58"/>
        <end position="75"/>
    </location>
</feature>
<feature type="transmembrane region" description="Helical" evidence="1">
    <location>
        <begin position="161"/>
        <end position="182"/>
    </location>
</feature>
<reference evidence="2 3" key="1">
    <citation type="submission" date="2020-05" db="EMBL/GenBank/DDBJ databases">
        <title>Aquirufa sp. strain 15G-AUS-rot a new Aquirufa species.</title>
        <authorList>
            <person name="Pitt A."/>
            <person name="Hahn M.W."/>
        </authorList>
    </citation>
    <scope>NUCLEOTIDE SEQUENCE [LARGE SCALE GENOMIC DNA]</scope>
    <source>
        <strain evidence="2 3">15G-AUS-rot</strain>
    </source>
</reference>
<dbReference type="Pfam" id="PF11361">
    <property type="entry name" value="DUF3159"/>
    <property type="match status" value="1"/>
</dbReference>
<name>A0A7D4TRE8_9MICO</name>
<sequence>MTDPAKSIASRLGVEREGESIKLTKDSLLAAMGGTLGIAESVLPAFSFSISYALGRSALVSVLIAAGLGLGFILYRLVRKQALSSAVIGVLAIALAAFLALRDGGSAVDYFVPGFYTNAAYGSVLLLSVLVRWPILGFAGKFLFGLDNWRTSKPLYRRFQLLTLIWVGFFALRLAVQLPLYFANQVELLATSRVVMGAPAYAGLLALTWVVLKRISSTEKE</sequence>